<comment type="caution">
    <text evidence="3">The sequence shown here is derived from an EMBL/GenBank/DDBJ whole genome shotgun (WGS) entry which is preliminary data.</text>
</comment>
<dbReference type="Proteomes" id="UP000054537">
    <property type="component" value="Unassembled WGS sequence"/>
</dbReference>
<dbReference type="NCBIfam" id="TIGR00254">
    <property type="entry name" value="GGDEF"/>
    <property type="match status" value="1"/>
</dbReference>
<dbReference type="GO" id="GO:1902201">
    <property type="term" value="P:negative regulation of bacterial-type flagellum-dependent cell motility"/>
    <property type="evidence" value="ECO:0007669"/>
    <property type="project" value="TreeGrafter"/>
</dbReference>
<organism evidence="3 4">
    <name type="scientific">Actinoplanes utahensis</name>
    <dbReference type="NCBI Taxonomy" id="1869"/>
    <lineage>
        <taxon>Bacteria</taxon>
        <taxon>Bacillati</taxon>
        <taxon>Actinomycetota</taxon>
        <taxon>Actinomycetes</taxon>
        <taxon>Micromonosporales</taxon>
        <taxon>Micromonosporaceae</taxon>
        <taxon>Actinoplanes</taxon>
    </lineage>
</organism>
<dbReference type="Pfam" id="PF00990">
    <property type="entry name" value="GGDEF"/>
    <property type="match status" value="1"/>
</dbReference>
<dbReference type="PROSITE" id="PS50887">
    <property type="entry name" value="GGDEF"/>
    <property type="match status" value="1"/>
</dbReference>
<dbReference type="Gene3D" id="3.30.70.270">
    <property type="match status" value="1"/>
</dbReference>
<dbReference type="InterPro" id="IPR043128">
    <property type="entry name" value="Rev_trsase/Diguanyl_cyclase"/>
</dbReference>
<feature type="transmembrane region" description="Helical" evidence="1">
    <location>
        <begin position="243"/>
        <end position="265"/>
    </location>
</feature>
<dbReference type="FunFam" id="3.30.70.270:FF:000001">
    <property type="entry name" value="Diguanylate cyclase domain protein"/>
    <property type="match status" value="1"/>
</dbReference>
<name>A0A0A6XGV0_ACTUT</name>
<sequence length="467" mass="49721">MRVVLDTTSGDYLISVAPYMIVSFATPAVILIGTLRHRPPHLAGWILLVVAQVVYAAADAVTVADEFLSGEYLEPTPADLLYFAYYLLIAAAVLLFIRRRSPGWDLPSMIDALVVAVSAGLIVWVFLLQPLTGDSELPLGAKLTQTAYPVLDLMLLILAVRLAMGTGTRGPVLYLLLGSLVTMLSVDTVYLVQGIIDGAAVSEAYLDVVWMISLALLGLAALHPGVQHFDQRSNTAVPDASPIRLGVLTVAVLMAPGVQVVVWMLDWPLDIPLISGTCAVMFLLVMARMAGLVAAQRRAAVTDSLTGLHTRRHFTEALDLECRRAARTGHDVGLLMIDVDHFKRVNDSYGHPAGDRVLVEVARRLATATRAGAVVARYGGEEFILLAPQTGPADLRALAERLRTEIAGLPVDLGGNLISVTVSIGAAADPAPDPESLLRAADQALYAAKAAGRNRSVLATPITPQAA</sequence>
<feature type="transmembrane region" description="Helical" evidence="1">
    <location>
        <begin position="271"/>
        <end position="295"/>
    </location>
</feature>
<feature type="transmembrane region" description="Helical" evidence="1">
    <location>
        <begin position="12"/>
        <end position="35"/>
    </location>
</feature>
<proteinExistence type="predicted"/>
<feature type="transmembrane region" description="Helical" evidence="1">
    <location>
        <begin position="171"/>
        <end position="192"/>
    </location>
</feature>
<feature type="transmembrane region" description="Helical" evidence="1">
    <location>
        <begin position="42"/>
        <end position="60"/>
    </location>
</feature>
<feature type="domain" description="GGDEF" evidence="2">
    <location>
        <begin position="330"/>
        <end position="461"/>
    </location>
</feature>
<evidence type="ECO:0000259" key="2">
    <source>
        <dbReference type="PROSITE" id="PS50887"/>
    </source>
</evidence>
<dbReference type="SMART" id="SM00267">
    <property type="entry name" value="GGDEF"/>
    <property type="match status" value="1"/>
</dbReference>
<dbReference type="STRING" id="1869.MB27_00690"/>
<dbReference type="SUPFAM" id="SSF55073">
    <property type="entry name" value="Nucleotide cyclase"/>
    <property type="match status" value="1"/>
</dbReference>
<dbReference type="PANTHER" id="PTHR45138:SF9">
    <property type="entry name" value="DIGUANYLATE CYCLASE DGCM-RELATED"/>
    <property type="match status" value="1"/>
</dbReference>
<feature type="transmembrane region" description="Helical" evidence="1">
    <location>
        <begin position="80"/>
        <end position="97"/>
    </location>
</feature>
<accession>A0A0A6XGV0</accession>
<dbReference type="AlphaFoldDB" id="A0A0A6XGV0"/>
<dbReference type="InterPro" id="IPR000160">
    <property type="entry name" value="GGDEF_dom"/>
</dbReference>
<dbReference type="InterPro" id="IPR050469">
    <property type="entry name" value="Diguanylate_Cyclase"/>
</dbReference>
<dbReference type="GO" id="GO:0005886">
    <property type="term" value="C:plasma membrane"/>
    <property type="evidence" value="ECO:0007669"/>
    <property type="project" value="TreeGrafter"/>
</dbReference>
<feature type="transmembrane region" description="Helical" evidence="1">
    <location>
        <begin position="147"/>
        <end position="164"/>
    </location>
</feature>
<feature type="transmembrane region" description="Helical" evidence="1">
    <location>
        <begin position="204"/>
        <end position="222"/>
    </location>
</feature>
<reference evidence="3 4" key="1">
    <citation type="submission" date="2014-10" db="EMBL/GenBank/DDBJ databases">
        <title>Draft genome sequence of Actinoplanes utahensis NRRL 12052.</title>
        <authorList>
            <person name="Velasco-Bucheli B."/>
            <person name="del Cerro C."/>
            <person name="Hormigo D."/>
            <person name="Garcia J.L."/>
            <person name="Acebal C."/>
            <person name="Arroyo M."/>
            <person name="de la Mata I."/>
        </authorList>
    </citation>
    <scope>NUCLEOTIDE SEQUENCE [LARGE SCALE GENOMIC DNA]</scope>
    <source>
        <strain evidence="3 4">NRRL 12052</strain>
    </source>
</reference>
<dbReference type="eggNOG" id="COG3706">
    <property type="taxonomic scope" value="Bacteria"/>
</dbReference>
<dbReference type="GO" id="GO:0052621">
    <property type="term" value="F:diguanylate cyclase activity"/>
    <property type="evidence" value="ECO:0007669"/>
    <property type="project" value="TreeGrafter"/>
</dbReference>
<dbReference type="CDD" id="cd01949">
    <property type="entry name" value="GGDEF"/>
    <property type="match status" value="1"/>
</dbReference>
<protein>
    <submittedName>
        <fullName evidence="3">Cellulose synthase</fullName>
    </submittedName>
</protein>
<keyword evidence="1" id="KW-1133">Transmembrane helix</keyword>
<keyword evidence="1" id="KW-0812">Transmembrane</keyword>
<dbReference type="PANTHER" id="PTHR45138">
    <property type="entry name" value="REGULATORY COMPONENTS OF SENSORY TRANSDUCTION SYSTEM"/>
    <property type="match status" value="1"/>
</dbReference>
<evidence type="ECO:0000313" key="3">
    <source>
        <dbReference type="EMBL" id="KHD79307.1"/>
    </source>
</evidence>
<dbReference type="EMBL" id="JRTT01000001">
    <property type="protein sequence ID" value="KHD79307.1"/>
    <property type="molecule type" value="Genomic_DNA"/>
</dbReference>
<evidence type="ECO:0000313" key="4">
    <source>
        <dbReference type="Proteomes" id="UP000054537"/>
    </source>
</evidence>
<dbReference type="InterPro" id="IPR029787">
    <property type="entry name" value="Nucleotide_cyclase"/>
</dbReference>
<keyword evidence="1" id="KW-0472">Membrane</keyword>
<feature type="transmembrane region" description="Helical" evidence="1">
    <location>
        <begin position="109"/>
        <end position="127"/>
    </location>
</feature>
<keyword evidence="4" id="KW-1185">Reference proteome</keyword>
<dbReference type="GO" id="GO:0043709">
    <property type="term" value="P:cell adhesion involved in single-species biofilm formation"/>
    <property type="evidence" value="ECO:0007669"/>
    <property type="project" value="TreeGrafter"/>
</dbReference>
<gene>
    <name evidence="3" type="ORF">MB27_00690</name>
</gene>
<evidence type="ECO:0000256" key="1">
    <source>
        <dbReference type="SAM" id="Phobius"/>
    </source>
</evidence>